<keyword evidence="2" id="KW-0805">Transcription regulation</keyword>
<evidence type="ECO:0000256" key="3">
    <source>
        <dbReference type="ARBA" id="ARBA00023125"/>
    </source>
</evidence>
<gene>
    <name evidence="8" type="primary">SWN5</name>
    <name evidence="7" type="ORF">BRADI_5g27467v3</name>
</gene>
<proteinExistence type="predicted"/>
<evidence type="ECO:0000313" key="7">
    <source>
        <dbReference type="EMBL" id="KQJ85500.1"/>
    </source>
</evidence>
<evidence type="ECO:0000313" key="8">
    <source>
        <dbReference type="EnsemblPlants" id="KQJ85500"/>
    </source>
</evidence>
<dbReference type="EMBL" id="CM000884">
    <property type="protein sequence ID" value="KQJ85500.1"/>
    <property type="molecule type" value="Genomic_DNA"/>
</dbReference>
<evidence type="ECO:0000256" key="4">
    <source>
        <dbReference type="ARBA" id="ARBA00023163"/>
    </source>
</evidence>
<dbReference type="Gene3D" id="2.170.150.80">
    <property type="entry name" value="NAC domain"/>
    <property type="match status" value="1"/>
</dbReference>
<keyword evidence="9" id="KW-1185">Reference proteome</keyword>
<organism evidence="7">
    <name type="scientific">Brachypodium distachyon</name>
    <name type="common">Purple false brome</name>
    <name type="synonym">Trachynia distachya</name>
    <dbReference type="NCBI Taxonomy" id="15368"/>
    <lineage>
        <taxon>Eukaryota</taxon>
        <taxon>Viridiplantae</taxon>
        <taxon>Streptophyta</taxon>
        <taxon>Embryophyta</taxon>
        <taxon>Tracheophyta</taxon>
        <taxon>Spermatophyta</taxon>
        <taxon>Magnoliopsida</taxon>
        <taxon>Liliopsida</taxon>
        <taxon>Poales</taxon>
        <taxon>Poaceae</taxon>
        <taxon>BOP clade</taxon>
        <taxon>Pooideae</taxon>
        <taxon>Stipodae</taxon>
        <taxon>Brachypodieae</taxon>
        <taxon>Brachypodium</taxon>
    </lineage>
</organism>
<reference evidence="8" key="3">
    <citation type="submission" date="2018-08" db="UniProtKB">
        <authorList>
            <consortium name="EnsemblPlants"/>
        </authorList>
    </citation>
    <scope>IDENTIFICATION</scope>
    <source>
        <strain evidence="8">cv. Bd21</strain>
    </source>
</reference>
<dbReference type="Gramene" id="KQJ85500">
    <property type="protein sequence ID" value="KQJ85500"/>
    <property type="gene ID" value="BRADI_5g27467v3"/>
</dbReference>
<accession>A0A0Q3EGN2</accession>
<dbReference type="AlphaFoldDB" id="A0A0Q3EGN2"/>
<dbReference type="Pfam" id="PF02365">
    <property type="entry name" value="NAM"/>
    <property type="match status" value="1"/>
</dbReference>
<evidence type="ECO:0000259" key="6">
    <source>
        <dbReference type="PROSITE" id="PS51005"/>
    </source>
</evidence>
<keyword evidence="5" id="KW-0539">Nucleus</keyword>
<dbReference type="KEGG" id="bdi:100838138"/>
<dbReference type="GO" id="GO:0003677">
    <property type="term" value="F:DNA binding"/>
    <property type="evidence" value="ECO:0007669"/>
    <property type="project" value="UniProtKB-KW"/>
</dbReference>
<feature type="domain" description="NAC" evidence="6">
    <location>
        <begin position="118"/>
        <end position="287"/>
    </location>
</feature>
<dbReference type="PANTHER" id="PTHR31744">
    <property type="entry name" value="PROTEIN CUP-SHAPED COTYLEDON 2-RELATED"/>
    <property type="match status" value="1"/>
</dbReference>
<dbReference type="InterPro" id="IPR003441">
    <property type="entry name" value="NAC-dom"/>
</dbReference>
<dbReference type="STRING" id="15368.A0A0Q3EGN2"/>
<dbReference type="FunCoup" id="A0A0Q3EGN2">
    <property type="interactions" value="63"/>
</dbReference>
<dbReference type="FunFam" id="2.170.150.80:FF:000002">
    <property type="entry name" value="Nac domain-containing protein 86"/>
    <property type="match status" value="1"/>
</dbReference>
<keyword evidence="3" id="KW-0238">DNA-binding</keyword>
<sequence>MLFGIYKYGPKLSFPSYQTWIDLTIITRLLLNSLISFSLSRPPTTKLQASTIASSIKYRSSSSSSSSSCLASRLINLFRQELEVNRSRAGQLAFGGQIELATSMEHLQQQQDDQSCCVPPGFRFHPTEEELVGYYLARKVASQKIDLDIIQEVDLYRIEPWDLQERCGRQYGAGSGHEEDSFRSSSSSAEWYFFSFKDRKYPSGTRTNRATAAGFWKATGRDKPVLRGGHGHGRGAVIGMRKTLVFYRGRAPNGRKTEWIMHEYRLQSSEHAPTPEEGWVVCRAFHKPLPNMHHHRPMPFVFPGADHYAAAAGGPPPAGYYINDIDARLNGHGGDLLNYLHPAPVSGGGGGGFVFPGNGSVHGQMIVSEDLQVESKKHVNIFSSIPQLIESPVTATIDDDDQAGAGQQAAGGIDWNFLDSLLSSTSSASQLIHDSSSQSQLMMHLQQQH</sequence>
<dbReference type="SUPFAM" id="SSF101941">
    <property type="entry name" value="NAC domain"/>
    <property type="match status" value="1"/>
</dbReference>
<evidence type="ECO:0000256" key="5">
    <source>
        <dbReference type="ARBA" id="ARBA00023242"/>
    </source>
</evidence>
<evidence type="ECO:0000256" key="2">
    <source>
        <dbReference type="ARBA" id="ARBA00023015"/>
    </source>
</evidence>
<dbReference type="InterPro" id="IPR036093">
    <property type="entry name" value="NAC_dom_sf"/>
</dbReference>
<reference evidence="7 8" key="1">
    <citation type="journal article" date="2010" name="Nature">
        <title>Genome sequencing and analysis of the model grass Brachypodium distachyon.</title>
        <authorList>
            <consortium name="International Brachypodium Initiative"/>
        </authorList>
    </citation>
    <scope>NUCLEOTIDE SEQUENCE [LARGE SCALE GENOMIC DNA]</scope>
    <source>
        <strain evidence="7 8">Bd21</strain>
    </source>
</reference>
<dbReference type="OrthoDB" id="1922833at2759"/>
<dbReference type="PROSITE" id="PS51005">
    <property type="entry name" value="NAC"/>
    <property type="match status" value="1"/>
</dbReference>
<keyword evidence="4" id="KW-0804">Transcription</keyword>
<dbReference type="EnsemblPlants" id="KQJ85500">
    <property type="protein sequence ID" value="KQJ85500"/>
    <property type="gene ID" value="BRADI_5g27467v3"/>
</dbReference>
<reference evidence="7" key="2">
    <citation type="submission" date="2017-06" db="EMBL/GenBank/DDBJ databases">
        <title>WGS assembly of Brachypodium distachyon.</title>
        <authorList>
            <consortium name="The International Brachypodium Initiative"/>
            <person name="Lucas S."/>
            <person name="Harmon-Smith M."/>
            <person name="Lail K."/>
            <person name="Tice H."/>
            <person name="Grimwood J."/>
            <person name="Bruce D."/>
            <person name="Barry K."/>
            <person name="Shu S."/>
            <person name="Lindquist E."/>
            <person name="Wang M."/>
            <person name="Pitluck S."/>
            <person name="Vogel J.P."/>
            <person name="Garvin D.F."/>
            <person name="Mockler T.C."/>
            <person name="Schmutz J."/>
            <person name="Rokhsar D."/>
            <person name="Bevan M.W."/>
        </authorList>
    </citation>
    <scope>NUCLEOTIDE SEQUENCE</scope>
    <source>
        <strain evidence="7">Bd21</strain>
    </source>
</reference>
<dbReference type="PANTHER" id="PTHR31744:SF211">
    <property type="entry name" value="OS04G0691300 PROTEIN"/>
    <property type="match status" value="1"/>
</dbReference>
<dbReference type="GO" id="GO:0005634">
    <property type="term" value="C:nucleus"/>
    <property type="evidence" value="ECO:0007669"/>
    <property type="project" value="UniProtKB-SubCell"/>
</dbReference>
<dbReference type="Proteomes" id="UP000008810">
    <property type="component" value="Chromosome 5"/>
</dbReference>
<evidence type="ECO:0000256" key="1">
    <source>
        <dbReference type="ARBA" id="ARBA00004123"/>
    </source>
</evidence>
<dbReference type="ExpressionAtlas" id="A0A0Q3EGN2">
    <property type="expression patterns" value="baseline and differential"/>
</dbReference>
<comment type="subcellular location">
    <subcellularLocation>
        <location evidence="1">Nucleus</location>
    </subcellularLocation>
</comment>
<evidence type="ECO:0000313" key="9">
    <source>
        <dbReference type="Proteomes" id="UP000008810"/>
    </source>
</evidence>
<name>A0A0Q3EGN2_BRADI</name>
<dbReference type="GO" id="GO:0006355">
    <property type="term" value="P:regulation of DNA-templated transcription"/>
    <property type="evidence" value="ECO:0007669"/>
    <property type="project" value="InterPro"/>
</dbReference>
<dbReference type="RefSeq" id="XP_010240665.1">
    <property type="nucleotide sequence ID" value="XM_010242363.3"/>
</dbReference>
<dbReference type="GeneID" id="100838138"/>
<protein>
    <recommendedName>
        <fullName evidence="6">NAC domain-containing protein</fullName>
    </recommendedName>
</protein>